<comment type="subcellular location">
    <subcellularLocation>
        <location evidence="1">Membrane</location>
        <topology evidence="1">Multi-pass membrane protein</topology>
    </subcellularLocation>
</comment>
<evidence type="ECO:0000256" key="3">
    <source>
        <dbReference type="ARBA" id="ARBA00022989"/>
    </source>
</evidence>
<keyword evidence="2 6" id="KW-0812">Transmembrane</keyword>
<organism evidence="7 8">
    <name type="scientific">Decorospora gaudefroyi</name>
    <dbReference type="NCBI Taxonomy" id="184978"/>
    <lineage>
        <taxon>Eukaryota</taxon>
        <taxon>Fungi</taxon>
        <taxon>Dikarya</taxon>
        <taxon>Ascomycota</taxon>
        <taxon>Pezizomycotina</taxon>
        <taxon>Dothideomycetes</taxon>
        <taxon>Pleosporomycetidae</taxon>
        <taxon>Pleosporales</taxon>
        <taxon>Pleosporineae</taxon>
        <taxon>Pleosporaceae</taxon>
        <taxon>Decorospora</taxon>
    </lineage>
</organism>
<evidence type="ECO:0000256" key="5">
    <source>
        <dbReference type="SAM" id="MobiDB-lite"/>
    </source>
</evidence>
<evidence type="ECO:0000256" key="1">
    <source>
        <dbReference type="ARBA" id="ARBA00004141"/>
    </source>
</evidence>
<dbReference type="AlphaFoldDB" id="A0A6A5K7R5"/>
<feature type="transmembrane region" description="Helical" evidence="6">
    <location>
        <begin position="484"/>
        <end position="504"/>
    </location>
</feature>
<dbReference type="GO" id="GO:0016020">
    <property type="term" value="C:membrane"/>
    <property type="evidence" value="ECO:0007669"/>
    <property type="project" value="UniProtKB-SubCell"/>
</dbReference>
<evidence type="ECO:0000313" key="7">
    <source>
        <dbReference type="EMBL" id="KAF1830524.1"/>
    </source>
</evidence>
<feature type="transmembrane region" description="Helical" evidence="6">
    <location>
        <begin position="516"/>
        <end position="537"/>
    </location>
</feature>
<reference evidence="7" key="1">
    <citation type="submission" date="2020-01" db="EMBL/GenBank/DDBJ databases">
        <authorList>
            <consortium name="DOE Joint Genome Institute"/>
            <person name="Haridas S."/>
            <person name="Albert R."/>
            <person name="Binder M."/>
            <person name="Bloem J."/>
            <person name="Labutti K."/>
            <person name="Salamov A."/>
            <person name="Andreopoulos B."/>
            <person name="Baker S.E."/>
            <person name="Barry K."/>
            <person name="Bills G."/>
            <person name="Bluhm B.H."/>
            <person name="Cannon C."/>
            <person name="Castanera R."/>
            <person name="Culley D.E."/>
            <person name="Daum C."/>
            <person name="Ezra D."/>
            <person name="Gonzalez J.B."/>
            <person name="Henrissat B."/>
            <person name="Kuo A."/>
            <person name="Liang C."/>
            <person name="Lipzen A."/>
            <person name="Lutzoni F."/>
            <person name="Magnuson J."/>
            <person name="Mondo S."/>
            <person name="Nolan M."/>
            <person name="Ohm R."/>
            <person name="Pangilinan J."/>
            <person name="Park H.-J."/>
            <person name="Ramirez L."/>
            <person name="Alfaro M."/>
            <person name="Sun H."/>
            <person name="Tritt A."/>
            <person name="Yoshinaga Y."/>
            <person name="Zwiers L.-H."/>
            <person name="Turgeon B.G."/>
            <person name="Goodwin S.B."/>
            <person name="Spatafora J.W."/>
            <person name="Crous P.W."/>
            <person name="Grigoriev I.V."/>
        </authorList>
    </citation>
    <scope>NUCLEOTIDE SEQUENCE</scope>
    <source>
        <strain evidence="7">P77</strain>
    </source>
</reference>
<evidence type="ECO:0000256" key="2">
    <source>
        <dbReference type="ARBA" id="ARBA00022692"/>
    </source>
</evidence>
<dbReference type="SUPFAM" id="SSF144083">
    <property type="entry name" value="Magnesium transport protein CorA, transmembrane region"/>
    <property type="match status" value="1"/>
</dbReference>
<evidence type="ECO:0008006" key="9">
    <source>
        <dbReference type="Google" id="ProtNLM"/>
    </source>
</evidence>
<keyword evidence="3 6" id="KW-1133">Transmembrane helix</keyword>
<dbReference type="InterPro" id="IPR002523">
    <property type="entry name" value="MgTranspt_CorA/ZnTranspt_ZntB"/>
</dbReference>
<evidence type="ECO:0000256" key="6">
    <source>
        <dbReference type="SAM" id="Phobius"/>
    </source>
</evidence>
<dbReference type="EMBL" id="ML975393">
    <property type="protein sequence ID" value="KAF1830524.1"/>
    <property type="molecule type" value="Genomic_DNA"/>
</dbReference>
<dbReference type="OrthoDB" id="5428055at2759"/>
<protein>
    <recommendedName>
        <fullName evidence="9">Cora-domain-containing protein</fullName>
    </recommendedName>
</protein>
<dbReference type="Proteomes" id="UP000800040">
    <property type="component" value="Unassembled WGS sequence"/>
</dbReference>
<keyword evidence="8" id="KW-1185">Reference proteome</keyword>
<accession>A0A6A5K7R5</accession>
<proteinExistence type="predicted"/>
<name>A0A6A5K7R5_9PLEO</name>
<gene>
    <name evidence="7" type="ORF">BDW02DRAFT_601608</name>
</gene>
<sequence length="571" mass="64298">MPFTDTSPSKPGSWLCADGPYQERITSLCERYPGLQQPDPENSAAPLTSRKVQVTLLTVNENSKYRREPPITLPTGLQRLKHKLQSREGSQNVWLVENINPEAVALLGAHFNMDPNFFLDYERVSKWARRADQPNLTPMLATDAASRLYSVTKYCELRRLDGIDSYCVSCADSGRFIHRMKRPNQNTHKNEFMTVSIIDRRVAYWHRTVGADGWDVVILCDPPLRRPHVWKPGKEGKDGTFDANLRAFERNEPFQGGFRDFTSPTTVSPHDCAYLTRNSLSEDISYYLLNLKALGITSPSLSPGHTDPLFILQKIIAAHYMQLMSFTTSHIRSLQRFLVRNDVLHDVEIDWVEARWSEIVDITLRCNEYIDNLEAMMLGFGISFEEPQPIRSNNCNNDISLDFQFILHQAQACKIRASELNGALTALTSMVSNAQAHDEARVSLREAKNVKALTIVAMLFIPLSFTSGLFSMNEQYMPGRNDFSTFWFVSVPLIIMVFAGAVVGEVGYGDDGKWGWGNFFHGLAQILSAWAKALRVCGKRCRDRARKGYLPAGEHTPNKEAIPGPAGVGSV</sequence>
<feature type="transmembrane region" description="Helical" evidence="6">
    <location>
        <begin position="452"/>
        <end position="472"/>
    </location>
</feature>
<evidence type="ECO:0000313" key="8">
    <source>
        <dbReference type="Proteomes" id="UP000800040"/>
    </source>
</evidence>
<feature type="region of interest" description="Disordered" evidence="5">
    <location>
        <begin position="552"/>
        <end position="571"/>
    </location>
</feature>
<dbReference type="GO" id="GO:0046873">
    <property type="term" value="F:metal ion transmembrane transporter activity"/>
    <property type="evidence" value="ECO:0007669"/>
    <property type="project" value="InterPro"/>
</dbReference>
<evidence type="ECO:0000256" key="4">
    <source>
        <dbReference type="ARBA" id="ARBA00023136"/>
    </source>
</evidence>
<keyword evidence="4 6" id="KW-0472">Membrane</keyword>
<dbReference type="Pfam" id="PF01544">
    <property type="entry name" value="CorA"/>
    <property type="match status" value="1"/>
</dbReference>
<dbReference type="InterPro" id="IPR045863">
    <property type="entry name" value="CorA_TM1_TM2"/>
</dbReference>
<dbReference type="Gene3D" id="1.20.58.340">
    <property type="entry name" value="Magnesium transport protein CorA, transmembrane region"/>
    <property type="match status" value="1"/>
</dbReference>